<feature type="domain" description="Fibronectin type-III" evidence="2">
    <location>
        <begin position="128"/>
        <end position="210"/>
    </location>
</feature>
<protein>
    <submittedName>
        <fullName evidence="3">45m oncosphere protein</fullName>
    </submittedName>
</protein>
<reference evidence="3" key="1">
    <citation type="submission" date="2008-12" db="EMBL/GenBank/DDBJ databases">
        <title>Molecular cloning of a vaccine antigen against infection with the larval stage of Taenia multiceps.</title>
        <authorList>
            <person name="Mu J."/>
        </authorList>
    </citation>
    <scope>NUCLEOTIDE SEQUENCE</scope>
</reference>
<evidence type="ECO:0000259" key="2">
    <source>
        <dbReference type="SMART" id="SM00060"/>
    </source>
</evidence>
<feature type="domain" description="Fibronectin type-III" evidence="2">
    <location>
        <begin position="31"/>
        <end position="112"/>
    </location>
</feature>
<dbReference type="SMART" id="SM00060">
    <property type="entry name" value="FN3"/>
    <property type="match status" value="2"/>
</dbReference>
<feature type="chain" id="PRO_5003191429" evidence="1">
    <location>
        <begin position="17"/>
        <end position="254"/>
    </location>
</feature>
<proteinExistence type="evidence at transcript level"/>
<dbReference type="CDD" id="cd00063">
    <property type="entry name" value="FN3"/>
    <property type="match status" value="1"/>
</dbReference>
<dbReference type="AlphaFoldDB" id="E4W679"/>
<sequence length="254" mass="27623">MATQLCLIVLATAVLALDYEQPIEKTVLGHQSLRDIFVWGPVTSGSISLTWYEDALHNVHNGVLTLKAALTSNRNKTMTTYAKLSDGRATLEGLTPNATYLVTATANISGNTVLVLSNTFHTPANDEYDIENFFHWGPVTNQSIQVRWDQLDPEDTRDTIITLTAEMASNPSVERSESVRLGEGKVTVDGLKPDTLYIATVLVLKDGRQSFNFSRDIRTLETGHKEVTVVTTSGSGIASAILGLLLTCMALVLA</sequence>
<dbReference type="Gene3D" id="2.60.40.10">
    <property type="entry name" value="Immunoglobulins"/>
    <property type="match status" value="1"/>
</dbReference>
<evidence type="ECO:0000256" key="1">
    <source>
        <dbReference type="SAM" id="SignalP"/>
    </source>
</evidence>
<name>E4W679_TAEMU</name>
<dbReference type="InterPro" id="IPR013783">
    <property type="entry name" value="Ig-like_fold"/>
</dbReference>
<dbReference type="InterPro" id="IPR003961">
    <property type="entry name" value="FN3_dom"/>
</dbReference>
<dbReference type="SUPFAM" id="SSF49265">
    <property type="entry name" value="Fibronectin type III"/>
    <property type="match status" value="1"/>
</dbReference>
<dbReference type="EMBL" id="FJ514241">
    <property type="protein sequence ID" value="ACQ99197.1"/>
    <property type="molecule type" value="mRNA"/>
</dbReference>
<evidence type="ECO:0000313" key="3">
    <source>
        <dbReference type="EMBL" id="ACQ99197.1"/>
    </source>
</evidence>
<feature type="signal peptide" evidence="1">
    <location>
        <begin position="1"/>
        <end position="16"/>
    </location>
</feature>
<keyword evidence="1" id="KW-0732">Signal</keyword>
<dbReference type="InterPro" id="IPR036116">
    <property type="entry name" value="FN3_sf"/>
</dbReference>
<organism evidence="3">
    <name type="scientific">Taenia multiceps</name>
    <name type="common">Coenurus tapeworm</name>
    <name type="synonym">Multiceps multiceps</name>
    <dbReference type="NCBI Taxonomy" id="94034"/>
    <lineage>
        <taxon>Eukaryota</taxon>
        <taxon>Metazoa</taxon>
        <taxon>Spiralia</taxon>
        <taxon>Lophotrochozoa</taxon>
        <taxon>Platyhelminthes</taxon>
        <taxon>Cestoda</taxon>
        <taxon>Eucestoda</taxon>
        <taxon>Cyclophyllidea</taxon>
        <taxon>Taeniidae</taxon>
        <taxon>Taenia</taxon>
    </lineage>
</organism>
<accession>E4W679</accession>